<sequence>MSSDMGYRFQSATTANGCLMVCITPHTRRRDFRSKVYVFTPEEVRGLIGCLAVLPDGPE</sequence>
<evidence type="ECO:0000313" key="2">
    <source>
        <dbReference type="EMBL" id="KAB7357408.1"/>
    </source>
</evidence>
<reference evidence="4 5" key="1">
    <citation type="journal article" date="2019" name="Nat. Med.">
        <title>A library of human gut bacterial isolates paired with longitudinal multiomics data enables mechanistic microbiome research.</title>
        <authorList>
            <person name="Poyet M."/>
            <person name="Groussin M."/>
            <person name="Gibbons S.M."/>
            <person name="Avila-Pacheco J."/>
            <person name="Jiang X."/>
            <person name="Kearney S.M."/>
            <person name="Perrotta A.R."/>
            <person name="Berdy B."/>
            <person name="Zhao S."/>
            <person name="Lieberman T.D."/>
            <person name="Swanson P.K."/>
            <person name="Smith M."/>
            <person name="Roesemann S."/>
            <person name="Alexander J.E."/>
            <person name="Rich S.A."/>
            <person name="Livny J."/>
            <person name="Vlamakis H."/>
            <person name="Clish C."/>
            <person name="Bullock K."/>
            <person name="Deik A."/>
            <person name="Scott J."/>
            <person name="Pierce K.A."/>
            <person name="Xavier R.J."/>
            <person name="Alm E.J."/>
        </authorList>
    </citation>
    <scope>NUCLEOTIDE SEQUENCE [LARGE SCALE GENOMIC DNA]</scope>
    <source>
        <strain evidence="3 6">BIOML-A37</strain>
        <strain evidence="2 5">BIOML-A55</strain>
        <strain evidence="1 4">BIOML-A65</strain>
    </source>
</reference>
<dbReference type="Proteomes" id="UP000468842">
    <property type="component" value="Unassembled WGS sequence"/>
</dbReference>
<dbReference type="EMBL" id="WDRC01000026">
    <property type="protein sequence ID" value="KAB7357408.1"/>
    <property type="molecule type" value="Genomic_DNA"/>
</dbReference>
<protein>
    <submittedName>
        <fullName evidence="1">Uncharacterized protein</fullName>
    </submittedName>
</protein>
<dbReference type="Proteomes" id="UP000460881">
    <property type="component" value="Unassembled WGS sequence"/>
</dbReference>
<proteinExistence type="predicted"/>
<evidence type="ECO:0000313" key="4">
    <source>
        <dbReference type="Proteomes" id="UP000430971"/>
    </source>
</evidence>
<organism evidence="1 4">
    <name type="scientific">Bifidobacterium longum</name>
    <dbReference type="NCBI Taxonomy" id="216816"/>
    <lineage>
        <taxon>Bacteria</taxon>
        <taxon>Bacillati</taxon>
        <taxon>Actinomycetota</taxon>
        <taxon>Actinomycetes</taxon>
        <taxon>Bifidobacteriales</taxon>
        <taxon>Bifidobacteriaceae</taxon>
        <taxon>Bifidobacterium</taxon>
    </lineage>
</organism>
<name>A0A2N0SXR8_BIFLN</name>
<evidence type="ECO:0000313" key="1">
    <source>
        <dbReference type="EMBL" id="KAB7339364.1"/>
    </source>
</evidence>
<evidence type="ECO:0000313" key="3">
    <source>
        <dbReference type="EMBL" id="KAB7397202.1"/>
    </source>
</evidence>
<comment type="caution">
    <text evidence="1">The sequence shown here is derived from an EMBL/GenBank/DDBJ whole genome shotgun (WGS) entry which is preliminary data.</text>
</comment>
<dbReference type="Proteomes" id="UP000430971">
    <property type="component" value="Unassembled WGS sequence"/>
</dbReference>
<dbReference type="EMBL" id="WDQK01000001">
    <property type="protein sequence ID" value="KAB7397202.1"/>
    <property type="molecule type" value="Genomic_DNA"/>
</dbReference>
<dbReference type="AlphaFoldDB" id="A0A2N0SXR8"/>
<evidence type="ECO:0000313" key="6">
    <source>
        <dbReference type="Proteomes" id="UP000468842"/>
    </source>
</evidence>
<evidence type="ECO:0000313" key="5">
    <source>
        <dbReference type="Proteomes" id="UP000460881"/>
    </source>
</evidence>
<gene>
    <name evidence="3" type="ORF">GBB40_00670</name>
    <name evidence="2" type="ORF">GBB63_09300</name>
    <name evidence="1" type="ORF">GBB73_02305</name>
</gene>
<dbReference type="EMBL" id="WDRM01000004">
    <property type="protein sequence ID" value="KAB7339364.1"/>
    <property type="molecule type" value="Genomic_DNA"/>
</dbReference>
<accession>A0A2N0SXR8</accession>